<proteinExistence type="predicted"/>
<name>A0AAJ5VYQ5_9HYPH</name>
<feature type="transmembrane region" description="Helical" evidence="1">
    <location>
        <begin position="28"/>
        <end position="47"/>
    </location>
</feature>
<protein>
    <submittedName>
        <fullName evidence="2">Uncharacterized protein</fullName>
    </submittedName>
</protein>
<keyword evidence="1" id="KW-0812">Transmembrane</keyword>
<feature type="transmembrane region" description="Helical" evidence="1">
    <location>
        <begin position="133"/>
        <end position="159"/>
    </location>
</feature>
<feature type="transmembrane region" description="Helical" evidence="1">
    <location>
        <begin position="93"/>
        <end position="113"/>
    </location>
</feature>
<keyword evidence="1" id="KW-0472">Membrane</keyword>
<reference evidence="2" key="1">
    <citation type="submission" date="2023-03" db="EMBL/GenBank/DDBJ databases">
        <title>Andean soil-derived lignocellulolytic bacterial consortium as a source of novel taxa and putative plastic-active enzymes.</title>
        <authorList>
            <person name="Diaz-Garcia L."/>
            <person name="Chuvochina M."/>
            <person name="Feuerriegel G."/>
            <person name="Bunk B."/>
            <person name="Sproer C."/>
            <person name="Streit W.R."/>
            <person name="Rodriguez L.M."/>
            <person name="Overmann J."/>
            <person name="Jimenez D.J."/>
        </authorList>
    </citation>
    <scope>NUCLEOTIDE SEQUENCE</scope>
    <source>
        <strain evidence="2">MAG 4196</strain>
    </source>
</reference>
<dbReference type="EMBL" id="CP119312">
    <property type="protein sequence ID" value="WEK05914.1"/>
    <property type="molecule type" value="Genomic_DNA"/>
</dbReference>
<gene>
    <name evidence="2" type="ORF">P0Y65_06570</name>
</gene>
<feature type="transmembrane region" description="Helical" evidence="1">
    <location>
        <begin position="67"/>
        <end position="86"/>
    </location>
</feature>
<dbReference type="Proteomes" id="UP001217476">
    <property type="component" value="Chromosome"/>
</dbReference>
<sequence length="162" mass="16904">MSDSKQVQQIDLKQLVATLRSSTQAQTILAGVIALLALIIPFVTVTTNLGMGMNQSGTLTGFQAAGWSAWLVLLAFALAVASWFVVQLAPYRLILAGVSVVTALLAIIVGLWFNPVAGQLSEVNAAMAQLGAANAISIGPNVGILFMLLAAFTAGFSAWKSR</sequence>
<evidence type="ECO:0000313" key="3">
    <source>
        <dbReference type="Proteomes" id="UP001217476"/>
    </source>
</evidence>
<evidence type="ECO:0000313" key="2">
    <source>
        <dbReference type="EMBL" id="WEK05914.1"/>
    </source>
</evidence>
<keyword evidence="1" id="KW-1133">Transmembrane helix</keyword>
<dbReference type="AlphaFoldDB" id="A0AAJ5VYQ5"/>
<evidence type="ECO:0000256" key="1">
    <source>
        <dbReference type="SAM" id="Phobius"/>
    </source>
</evidence>
<organism evidence="2 3">
    <name type="scientific">Candidatus Devosia phytovorans</name>
    <dbReference type="NCBI Taxonomy" id="3121372"/>
    <lineage>
        <taxon>Bacteria</taxon>
        <taxon>Pseudomonadati</taxon>
        <taxon>Pseudomonadota</taxon>
        <taxon>Alphaproteobacteria</taxon>
        <taxon>Hyphomicrobiales</taxon>
        <taxon>Devosiaceae</taxon>
        <taxon>Devosia</taxon>
    </lineage>
</organism>
<accession>A0AAJ5VYQ5</accession>